<accession>A0ACC6T2C7</accession>
<organism evidence="1 2">
    <name type="scientific">Mesorhizobium australicum</name>
    <dbReference type="NCBI Taxonomy" id="536018"/>
    <lineage>
        <taxon>Bacteria</taxon>
        <taxon>Pseudomonadati</taxon>
        <taxon>Pseudomonadota</taxon>
        <taxon>Alphaproteobacteria</taxon>
        <taxon>Hyphomicrobiales</taxon>
        <taxon>Phyllobacteriaceae</taxon>
        <taxon>Mesorhizobium</taxon>
    </lineage>
</organism>
<reference evidence="1 2" key="1">
    <citation type="journal article" date="2024" name="Proc. Natl. Acad. Sci. U.S.A.">
        <title>The evolutionary genomics of adaptation to stress in wild rhizobium bacteria.</title>
        <authorList>
            <person name="Kehlet-Delgado H."/>
            <person name="Montoya A.P."/>
            <person name="Jensen K.T."/>
            <person name="Wendlandt C.E."/>
            <person name="Dexheimer C."/>
            <person name="Roberts M."/>
            <person name="Torres Martinez L."/>
            <person name="Friesen M.L."/>
            <person name="Griffitts J.S."/>
            <person name="Porter S.S."/>
        </authorList>
    </citation>
    <scope>NUCLEOTIDE SEQUENCE [LARGE SCALE GENOMIC DNA]</scope>
    <source>
        <strain evidence="1 2">M0468</strain>
    </source>
</reference>
<evidence type="ECO:0000313" key="1">
    <source>
        <dbReference type="EMBL" id="MER9286071.1"/>
    </source>
</evidence>
<keyword evidence="2" id="KW-1185">Reference proteome</keyword>
<name>A0ACC6T2C7_9HYPH</name>
<sequence length="82" mass="9305">MADLVGLHDFLASANNQAAASVVRSLVAAAARLNEDPRIGKKLEEFEPREVRRILVGNCEVRYEIENTTISLLRPWQTREER</sequence>
<protein>
    <submittedName>
        <fullName evidence="1">Type II toxin-antitoxin system RelE/ParE family toxin</fullName>
    </submittedName>
</protein>
<evidence type="ECO:0000313" key="2">
    <source>
        <dbReference type="Proteomes" id="UP001480082"/>
    </source>
</evidence>
<dbReference type="EMBL" id="JAMYRI010000011">
    <property type="protein sequence ID" value="MER9286071.1"/>
    <property type="molecule type" value="Genomic_DNA"/>
</dbReference>
<proteinExistence type="predicted"/>
<comment type="caution">
    <text evidence="1">The sequence shown here is derived from an EMBL/GenBank/DDBJ whole genome shotgun (WGS) entry which is preliminary data.</text>
</comment>
<gene>
    <name evidence="1" type="ORF">NKI81_19240</name>
</gene>
<dbReference type="Proteomes" id="UP001480082">
    <property type="component" value="Unassembled WGS sequence"/>
</dbReference>